<dbReference type="EMBL" id="GBXM01032581">
    <property type="protein sequence ID" value="JAH75996.1"/>
    <property type="molecule type" value="Transcribed_RNA"/>
</dbReference>
<sequence length="26" mass="3119">MDHLSLQTNRLLQGKVNSVWHRNENE</sequence>
<organism evidence="1">
    <name type="scientific">Anguilla anguilla</name>
    <name type="common">European freshwater eel</name>
    <name type="synonym">Muraena anguilla</name>
    <dbReference type="NCBI Taxonomy" id="7936"/>
    <lineage>
        <taxon>Eukaryota</taxon>
        <taxon>Metazoa</taxon>
        <taxon>Chordata</taxon>
        <taxon>Craniata</taxon>
        <taxon>Vertebrata</taxon>
        <taxon>Euteleostomi</taxon>
        <taxon>Actinopterygii</taxon>
        <taxon>Neopterygii</taxon>
        <taxon>Teleostei</taxon>
        <taxon>Anguilliformes</taxon>
        <taxon>Anguillidae</taxon>
        <taxon>Anguilla</taxon>
    </lineage>
</organism>
<protein>
    <submittedName>
        <fullName evidence="1">Uncharacterized protein</fullName>
    </submittedName>
</protein>
<dbReference type="AlphaFoldDB" id="A0A0E9VQR0"/>
<dbReference type="EMBL" id="GBXM01028974">
    <property type="protein sequence ID" value="JAH79603.1"/>
    <property type="molecule type" value="Transcribed_RNA"/>
</dbReference>
<reference evidence="1" key="2">
    <citation type="journal article" date="2015" name="Fish Shellfish Immunol.">
        <title>Early steps in the European eel (Anguilla anguilla)-Vibrio vulnificus interaction in the gills: Role of the RtxA13 toxin.</title>
        <authorList>
            <person name="Callol A."/>
            <person name="Pajuelo D."/>
            <person name="Ebbesson L."/>
            <person name="Teles M."/>
            <person name="MacKenzie S."/>
            <person name="Amaro C."/>
        </authorList>
    </citation>
    <scope>NUCLEOTIDE SEQUENCE</scope>
</reference>
<proteinExistence type="predicted"/>
<reference evidence="1" key="1">
    <citation type="submission" date="2014-11" db="EMBL/GenBank/DDBJ databases">
        <authorList>
            <person name="Amaro Gonzalez C."/>
        </authorList>
    </citation>
    <scope>NUCLEOTIDE SEQUENCE</scope>
</reference>
<accession>A0A0E9VQR0</accession>
<name>A0A0E9VQR0_ANGAN</name>
<evidence type="ECO:0000313" key="1">
    <source>
        <dbReference type="EMBL" id="JAH79603.1"/>
    </source>
</evidence>